<keyword evidence="5" id="KW-0677">Repeat</keyword>
<proteinExistence type="predicted"/>
<protein>
    <submittedName>
        <fullName evidence="10">ARM repeat-containing protein</fullName>
    </submittedName>
</protein>
<dbReference type="InterPro" id="IPR021133">
    <property type="entry name" value="HEAT_type_2"/>
</dbReference>
<evidence type="ECO:0000256" key="1">
    <source>
        <dbReference type="ARBA" id="ARBA00004123"/>
    </source>
</evidence>
<accession>A0A6A6WC89</accession>
<dbReference type="InterPro" id="IPR011989">
    <property type="entry name" value="ARM-like"/>
</dbReference>
<organism evidence="10 11">
    <name type="scientific">Pseudovirgaria hyperparasitica</name>
    <dbReference type="NCBI Taxonomy" id="470096"/>
    <lineage>
        <taxon>Eukaryota</taxon>
        <taxon>Fungi</taxon>
        <taxon>Dikarya</taxon>
        <taxon>Ascomycota</taxon>
        <taxon>Pezizomycotina</taxon>
        <taxon>Dothideomycetes</taxon>
        <taxon>Dothideomycetes incertae sedis</taxon>
        <taxon>Acrospermales</taxon>
        <taxon>Acrospermaceae</taxon>
        <taxon>Pseudovirgaria</taxon>
    </lineage>
</organism>
<keyword evidence="6" id="KW-0653">Protein transport</keyword>
<dbReference type="SUPFAM" id="SSF48371">
    <property type="entry name" value="ARM repeat"/>
    <property type="match status" value="2"/>
</dbReference>
<gene>
    <name evidence="10" type="ORF">EJ05DRAFT_450151</name>
</gene>
<dbReference type="RefSeq" id="XP_033602899.1">
    <property type="nucleotide sequence ID" value="XM_033742358.1"/>
</dbReference>
<dbReference type="InterPro" id="IPR057672">
    <property type="entry name" value="TPR_IPO4/5"/>
</dbReference>
<dbReference type="Gene3D" id="1.25.10.10">
    <property type="entry name" value="Leucine-rich Repeat Variant"/>
    <property type="match status" value="1"/>
</dbReference>
<reference evidence="10" key="1">
    <citation type="journal article" date="2020" name="Stud. Mycol.">
        <title>101 Dothideomycetes genomes: a test case for predicting lifestyles and emergence of pathogens.</title>
        <authorList>
            <person name="Haridas S."/>
            <person name="Albert R."/>
            <person name="Binder M."/>
            <person name="Bloem J."/>
            <person name="Labutti K."/>
            <person name="Salamov A."/>
            <person name="Andreopoulos B."/>
            <person name="Baker S."/>
            <person name="Barry K."/>
            <person name="Bills G."/>
            <person name="Bluhm B."/>
            <person name="Cannon C."/>
            <person name="Castanera R."/>
            <person name="Culley D."/>
            <person name="Daum C."/>
            <person name="Ezra D."/>
            <person name="Gonzalez J."/>
            <person name="Henrissat B."/>
            <person name="Kuo A."/>
            <person name="Liang C."/>
            <person name="Lipzen A."/>
            <person name="Lutzoni F."/>
            <person name="Magnuson J."/>
            <person name="Mondo S."/>
            <person name="Nolan M."/>
            <person name="Ohm R."/>
            <person name="Pangilinan J."/>
            <person name="Park H.-J."/>
            <person name="Ramirez L."/>
            <person name="Alfaro M."/>
            <person name="Sun H."/>
            <person name="Tritt A."/>
            <person name="Yoshinaga Y."/>
            <person name="Zwiers L.-H."/>
            <person name="Turgeon B."/>
            <person name="Goodwin S."/>
            <person name="Spatafora J."/>
            <person name="Crous P."/>
            <person name="Grigoriev I."/>
        </authorList>
    </citation>
    <scope>NUCLEOTIDE SEQUENCE</scope>
    <source>
        <strain evidence="10">CBS 121739</strain>
    </source>
</reference>
<dbReference type="Proteomes" id="UP000799437">
    <property type="component" value="Unassembled WGS sequence"/>
</dbReference>
<evidence type="ECO:0000256" key="8">
    <source>
        <dbReference type="PROSITE-ProRule" id="PRU00103"/>
    </source>
</evidence>
<dbReference type="InterPro" id="IPR040122">
    <property type="entry name" value="Importin_beta"/>
</dbReference>
<dbReference type="Pfam" id="PF03810">
    <property type="entry name" value="IBN_N"/>
    <property type="match status" value="1"/>
</dbReference>
<dbReference type="GO" id="GO:0006606">
    <property type="term" value="P:protein import into nucleus"/>
    <property type="evidence" value="ECO:0007669"/>
    <property type="project" value="InterPro"/>
</dbReference>
<dbReference type="Pfam" id="PF24714">
    <property type="entry name" value="TOR1L1_N"/>
    <property type="match status" value="1"/>
</dbReference>
<dbReference type="EMBL" id="ML996568">
    <property type="protein sequence ID" value="KAF2760448.1"/>
    <property type="molecule type" value="Genomic_DNA"/>
</dbReference>
<dbReference type="InterPro" id="IPR016024">
    <property type="entry name" value="ARM-type_fold"/>
</dbReference>
<dbReference type="GO" id="GO:0005737">
    <property type="term" value="C:cytoplasm"/>
    <property type="evidence" value="ECO:0007669"/>
    <property type="project" value="UniProtKB-SubCell"/>
</dbReference>
<feature type="repeat" description="HEAT" evidence="8">
    <location>
        <begin position="385"/>
        <end position="423"/>
    </location>
</feature>
<sequence length="1074" mass="118539">MDDQQFIQLLESLLQPDTETVKSATSSLNRNYYTSPQSLVALIQILTTHPKIELRQLAAIESRKLVSKHWNAVPAEQRSQIRDHVLQSTLKEENTLVRHSAARVISAIAKIDLEDGQWADLPSLLQQAATSSTAQHREVGVYVLFTLLETMNDIFSDNLGDLFSVFNKTIKDPESADVRVNTMLALAQVGLIIDTEEDEASIANFQALVPDMVNVLKGAIDESDERHAAQAFEVFQTLLACDPSLLSKHFKDLLEFMLELASQTSVEEDMRTQGLSFLMQCVRYRKLKVQGLKVGEQMTIKSLQIVTELGDLVDEDEVTPARSALGLLDILASSLPPNQVIVPLLKTMGAYVNSQDPTYRRAGILALGMTVEGAPDFIATQLHEILPLVLRLLEDPDNRVRAAALQGVARLADDLAEDLGKEHARLIPALVTNFDMASQDSTGATEANLEIVRGSCNAIDSLIEGLEKDAAAVYVSELVPRFSPIFQHNDYKAKIAAIGAVGSIAAASMEAFMPYFSDIMQALGQYVPIKESQEDLDLRGVVCDTMGKIASAVGAEAFKPYVQPLMQASEEALHLDHPRLRETSYILWSTLAKVYEEDFAPFLDGAVKGLHDCMKQDETDSAVSLGEQAKDLLGQEVIVAGQKVKVAEASDDDDLEDMDDDDDWDDLSAVTAVAMEKEIAAEVIGDIVTHVRRIFLPYVQDTVQIVLELMDHSYEGCRKAAIGTLWRTYACIWGMAEGDGMEHWQPGLPLKVQPTEDLVKLGDILMTKTITAWEEELDRGTATDIHRDLAASFKLCGPAVLVTSNGIVVPKVCEQLLAVITRRHPCQQDIGDDGDDGEELEESSEYDWLVIDTALDCLACLASAIGPNFGELWKMFEKPILRFCSSQEATERTTAVGAIAETVVGMGEGVTPYTSSLMKVLLHRLGDEDPECKSNAAFAIGVLAENSQDDAEVLKNLQPIFVKLEPMLDQEGVARMRDNAAGCISRIISRFPDRIPLEEVLPRLIAVLPLKEDYKENTPVYEMIIKLYQAKNAIIQQLTPSLLHIFPKVLDPPEEQLEEDTRAKLMDLVTYLHK</sequence>
<keyword evidence="3" id="KW-0813">Transport</keyword>
<evidence type="ECO:0000313" key="10">
    <source>
        <dbReference type="EMBL" id="KAF2760448.1"/>
    </source>
</evidence>
<evidence type="ECO:0000256" key="2">
    <source>
        <dbReference type="ARBA" id="ARBA00004496"/>
    </source>
</evidence>
<dbReference type="PROSITE" id="PS50077">
    <property type="entry name" value="HEAT_REPEAT"/>
    <property type="match status" value="1"/>
</dbReference>
<evidence type="ECO:0000256" key="4">
    <source>
        <dbReference type="ARBA" id="ARBA00022490"/>
    </source>
</evidence>
<evidence type="ECO:0000256" key="5">
    <source>
        <dbReference type="ARBA" id="ARBA00022737"/>
    </source>
</evidence>
<comment type="subcellular location">
    <subcellularLocation>
        <location evidence="2">Cytoplasm</location>
    </subcellularLocation>
    <subcellularLocation>
        <location evidence="1">Nucleus</location>
    </subcellularLocation>
</comment>
<dbReference type="AlphaFoldDB" id="A0A6A6WC89"/>
<dbReference type="PANTHER" id="PTHR10527">
    <property type="entry name" value="IMPORTIN BETA"/>
    <property type="match status" value="1"/>
</dbReference>
<evidence type="ECO:0000256" key="7">
    <source>
        <dbReference type="ARBA" id="ARBA00023242"/>
    </source>
</evidence>
<dbReference type="GO" id="GO:0031267">
    <property type="term" value="F:small GTPase binding"/>
    <property type="evidence" value="ECO:0007669"/>
    <property type="project" value="InterPro"/>
</dbReference>
<evidence type="ECO:0000256" key="3">
    <source>
        <dbReference type="ARBA" id="ARBA00022448"/>
    </source>
</evidence>
<name>A0A6A6WC89_9PEZI</name>
<dbReference type="PROSITE" id="PS50166">
    <property type="entry name" value="IMPORTIN_B_NT"/>
    <property type="match status" value="1"/>
</dbReference>
<dbReference type="OrthoDB" id="7862313at2759"/>
<keyword evidence="7" id="KW-0539">Nucleus</keyword>
<dbReference type="SMART" id="SM00913">
    <property type="entry name" value="IBN_N"/>
    <property type="match status" value="1"/>
</dbReference>
<dbReference type="InterPro" id="IPR001494">
    <property type="entry name" value="Importin-beta_N"/>
</dbReference>
<dbReference type="GO" id="GO:0005634">
    <property type="term" value="C:nucleus"/>
    <property type="evidence" value="ECO:0007669"/>
    <property type="project" value="UniProtKB-ARBA"/>
</dbReference>
<keyword evidence="4" id="KW-0963">Cytoplasm</keyword>
<dbReference type="GeneID" id="54483412"/>
<feature type="domain" description="Importin N-terminal" evidence="9">
    <location>
        <begin position="24"/>
        <end position="91"/>
    </location>
</feature>
<evidence type="ECO:0000313" key="11">
    <source>
        <dbReference type="Proteomes" id="UP000799437"/>
    </source>
</evidence>
<dbReference type="InterPro" id="IPR057600">
    <property type="entry name" value="TORTIFOLIA1/SINE1-2_N"/>
</dbReference>
<evidence type="ECO:0000256" key="6">
    <source>
        <dbReference type="ARBA" id="ARBA00022927"/>
    </source>
</evidence>
<dbReference type="Pfam" id="PF25780">
    <property type="entry name" value="TPR_IPO5"/>
    <property type="match status" value="1"/>
</dbReference>
<keyword evidence="11" id="KW-1185">Reference proteome</keyword>
<evidence type="ECO:0000259" key="9">
    <source>
        <dbReference type="PROSITE" id="PS50166"/>
    </source>
</evidence>